<dbReference type="InterPro" id="IPR011701">
    <property type="entry name" value="MFS"/>
</dbReference>
<evidence type="ECO:0000256" key="1">
    <source>
        <dbReference type="ARBA" id="ARBA00004141"/>
    </source>
</evidence>
<dbReference type="Gene3D" id="1.20.1250.20">
    <property type="entry name" value="MFS general substrate transporter like domains"/>
    <property type="match status" value="1"/>
</dbReference>
<evidence type="ECO:0000259" key="6">
    <source>
        <dbReference type="PROSITE" id="PS50850"/>
    </source>
</evidence>
<dbReference type="SUPFAM" id="SSF54373">
    <property type="entry name" value="FAD-linked reductases, C-terminal domain"/>
    <property type="match status" value="1"/>
</dbReference>
<dbReference type="GO" id="GO:0008812">
    <property type="term" value="F:choline dehydrogenase activity"/>
    <property type="evidence" value="ECO:0007669"/>
    <property type="project" value="UniProtKB-EC"/>
</dbReference>
<dbReference type="InterPro" id="IPR012132">
    <property type="entry name" value="GMC_OxRdtase"/>
</dbReference>
<dbReference type="PROSITE" id="PS00624">
    <property type="entry name" value="GMC_OXRED_2"/>
    <property type="match status" value="1"/>
</dbReference>
<dbReference type="Proteomes" id="UP000249619">
    <property type="component" value="Unassembled WGS sequence"/>
</dbReference>
<dbReference type="GO" id="GO:0016020">
    <property type="term" value="C:membrane"/>
    <property type="evidence" value="ECO:0007669"/>
    <property type="project" value="UniProtKB-SubCell"/>
</dbReference>
<evidence type="ECO:0000256" key="5">
    <source>
        <dbReference type="SAM" id="Phobius"/>
    </source>
</evidence>
<feature type="transmembrane region" description="Helical" evidence="5">
    <location>
        <begin position="218"/>
        <end position="240"/>
    </location>
</feature>
<feature type="transmembrane region" description="Helical" evidence="5">
    <location>
        <begin position="95"/>
        <end position="117"/>
    </location>
</feature>
<gene>
    <name evidence="7" type="ORF">DDE83_006139</name>
</gene>
<feature type="transmembrane region" description="Helical" evidence="5">
    <location>
        <begin position="54"/>
        <end position="71"/>
    </location>
</feature>
<dbReference type="InterPro" id="IPR036188">
    <property type="entry name" value="FAD/NAD-bd_sf"/>
</dbReference>
<feature type="domain" description="Major facilitator superfamily (MFS) profile" evidence="6">
    <location>
        <begin position="58"/>
        <end position="478"/>
    </location>
</feature>
<feature type="transmembrane region" description="Helical" evidence="5">
    <location>
        <begin position="328"/>
        <end position="346"/>
    </location>
</feature>
<feature type="transmembrane region" description="Helical" evidence="5">
    <location>
        <begin position="186"/>
        <end position="206"/>
    </location>
</feature>
<feature type="compositionally biased region" description="Polar residues" evidence="4">
    <location>
        <begin position="1085"/>
        <end position="1094"/>
    </location>
</feature>
<reference evidence="8" key="1">
    <citation type="submission" date="2018-05" db="EMBL/GenBank/DDBJ databases">
        <title>Draft genome sequence of Stemphylium lycopersici strain CIDEFI 213.</title>
        <authorList>
            <person name="Medina R."/>
            <person name="Franco M.E.E."/>
            <person name="Lucentini C.G."/>
            <person name="Saparrat M.C.N."/>
            <person name="Balatti P.A."/>
        </authorList>
    </citation>
    <scope>NUCLEOTIDE SEQUENCE [LARGE SCALE GENOMIC DNA]</scope>
    <source>
        <strain evidence="8">CIDEFI 213</strain>
    </source>
</reference>
<dbReference type="InterPro" id="IPR000172">
    <property type="entry name" value="GMC_OxRdtase_N"/>
</dbReference>
<dbReference type="GO" id="GO:0044550">
    <property type="term" value="P:secondary metabolite biosynthetic process"/>
    <property type="evidence" value="ECO:0007669"/>
    <property type="project" value="TreeGrafter"/>
</dbReference>
<dbReference type="EMBL" id="QGDH01000091">
    <property type="protein sequence ID" value="RAR08039.1"/>
    <property type="molecule type" value="Genomic_DNA"/>
</dbReference>
<keyword evidence="5" id="KW-0472">Membrane</keyword>
<dbReference type="GO" id="GO:0050660">
    <property type="term" value="F:flavin adenine dinucleotide binding"/>
    <property type="evidence" value="ECO:0007669"/>
    <property type="project" value="InterPro"/>
</dbReference>
<evidence type="ECO:0000256" key="4">
    <source>
        <dbReference type="SAM" id="MobiDB-lite"/>
    </source>
</evidence>
<keyword evidence="8" id="KW-1185">Reference proteome</keyword>
<dbReference type="PANTHER" id="PTHR11552:SF115">
    <property type="entry name" value="DEHYDROGENASE XPTC-RELATED"/>
    <property type="match status" value="1"/>
</dbReference>
<sequence length="1119" mass="122217">MNTNDKTPKNSCEAVKIEDADLSEADLFLQSYPLLRDKSKDELDTLNKAVLRKLDWKFLLIITLMLLMNYLDRINVSNARLAGMQRDLHMSDVEWSAGISLFYVGYIISQIPANVIMAKQKPRIWMPCIMLAWSAVTISMPAATRPWHFMLCRFLVGFTEGPFLPVVALMTSSWYTKQESPLRMAIWHAGNIVSNVFSGLLAAGILTNMDNIAGLHAWQWFLLLEGIVSIIIAVPAFWLLPNFPNNTGTYYFTAEEQQMAQYRQSVSSGSVSEDEDGDYLGGLLQAIRDPFTWLFSGIHFFLIIAQSFKDFFPSIMDTLGFGTVETYLVQAPPYVIAYVVTLVVSWSSGRMLEHGYHIIGAISTTLVGAVIMISTLNTGARYFSMILLCCGPFVGLNLQLSWETTVVPRPRTKRAALIAIANCVSSVSHWFTPYFFLRNQEPSTSLAFAMPSILSFGVTVALSATGLLAHPLSNAQIVSRAEDLLPEYDYVVVGAGASGLTVANRLSEDKKVSVLIIEAGQFDQDEAYMTIPGLAGGAVGTTYDWNTTYAPNSNLGGRVVSIPQGRVVGGSTKLNRMVFNRGSQSDYDGWENLGNEGWNYDTFLPYFKKNENFTGPTPEIQAEYDIAVNPEYHGHEGYMQTTYSPFFWPTTKNIVKAAEELNIPINDQATGSAFGGYFCPHNQDPETKTRSSAEEAYYASAESRQNFHVITGHMVSRIVTESCNGTIKVTGVEFAQSADADLQHTKVRREAIIAAGTLHTPQLLQVSGIGDATLHASINVSTVVDLPAVGHNLHDHLSVAVVYALNTSILTSTLTTNETSAAQARQQYDNDRTGPLTSPTGDFLFFLPVQVYSNATQSILSQALEAGPYASLPSDTPAEVVRGYEAQFASLNKKLEANDSAFLEVIWADGVMVLGLQHPYSRGSLKANSSSIFDAPVADVGFLRNEVDVALMREAVHFARRLAVTPAIASLNPFEAVPGANVTASDDIDAFIRSSASTIYHPAGTCKMGPKEEGGVVDEQLKVYGVENLRIVDASTMPMLPASHTMTTVYAVAEKAADVIKGHEKGPPHLSQYFFPSASSPPMSVFSGTSVPEKSTTRPRTHVRPPRVSVPGVGSSKLG</sequence>
<feature type="transmembrane region" description="Helical" evidence="5">
    <location>
        <begin position="382"/>
        <end position="402"/>
    </location>
</feature>
<dbReference type="Gene3D" id="3.30.560.10">
    <property type="entry name" value="Glucose Oxidase, domain 3"/>
    <property type="match status" value="1"/>
</dbReference>
<dbReference type="Gene3D" id="3.50.50.60">
    <property type="entry name" value="FAD/NAD(P)-binding domain"/>
    <property type="match status" value="1"/>
</dbReference>
<keyword evidence="3" id="KW-0274">FAD</keyword>
<name>A0A364MZS6_STELY</name>
<organism evidence="7 8">
    <name type="scientific">Stemphylium lycopersici</name>
    <name type="common">Tomato gray leaf spot disease fungus</name>
    <name type="synonym">Thyrospora lycopersici</name>
    <dbReference type="NCBI Taxonomy" id="183478"/>
    <lineage>
        <taxon>Eukaryota</taxon>
        <taxon>Fungi</taxon>
        <taxon>Dikarya</taxon>
        <taxon>Ascomycota</taxon>
        <taxon>Pezizomycotina</taxon>
        <taxon>Dothideomycetes</taxon>
        <taxon>Pleosporomycetidae</taxon>
        <taxon>Pleosporales</taxon>
        <taxon>Pleosporineae</taxon>
        <taxon>Pleosporaceae</taxon>
        <taxon>Stemphylium</taxon>
    </lineage>
</organism>
<dbReference type="Pfam" id="PF07690">
    <property type="entry name" value="MFS_1"/>
    <property type="match status" value="1"/>
</dbReference>
<dbReference type="PANTHER" id="PTHR11552">
    <property type="entry name" value="GLUCOSE-METHANOL-CHOLINE GMC OXIDOREDUCTASE"/>
    <property type="match status" value="1"/>
</dbReference>
<feature type="transmembrane region" description="Helical" evidence="5">
    <location>
        <begin position="291"/>
        <end position="308"/>
    </location>
</feature>
<dbReference type="EC" id="1.1.99.1" evidence="7"/>
<comment type="caution">
    <text evidence="7">The sequence shown here is derived from an EMBL/GenBank/DDBJ whole genome shotgun (WGS) entry which is preliminary data.</text>
</comment>
<dbReference type="STRING" id="183478.A0A364MZS6"/>
<dbReference type="PROSITE" id="PS50850">
    <property type="entry name" value="MFS"/>
    <property type="match status" value="1"/>
</dbReference>
<feature type="region of interest" description="Disordered" evidence="4">
    <location>
        <begin position="1085"/>
        <end position="1119"/>
    </location>
</feature>
<dbReference type="PROSITE" id="PS00623">
    <property type="entry name" value="GMC_OXRED_1"/>
    <property type="match status" value="1"/>
</dbReference>
<comment type="subcellular location">
    <subcellularLocation>
        <location evidence="1">Membrane</location>
        <topology evidence="1">Multi-pass membrane protein</topology>
    </subcellularLocation>
</comment>
<feature type="compositionally biased region" description="Low complexity" evidence="4">
    <location>
        <begin position="1106"/>
        <end position="1119"/>
    </location>
</feature>
<keyword evidence="3" id="KW-0285">Flavoprotein</keyword>
<dbReference type="OrthoDB" id="269227at2759"/>
<evidence type="ECO:0000313" key="8">
    <source>
        <dbReference type="Proteomes" id="UP000249619"/>
    </source>
</evidence>
<keyword evidence="7" id="KW-0560">Oxidoreductase</keyword>
<feature type="transmembrane region" description="Helical" evidence="5">
    <location>
        <begin position="124"/>
        <end position="142"/>
    </location>
</feature>
<keyword evidence="5" id="KW-0812">Transmembrane</keyword>
<evidence type="ECO:0000256" key="3">
    <source>
        <dbReference type="RuleBase" id="RU003968"/>
    </source>
</evidence>
<proteinExistence type="inferred from homology"/>
<dbReference type="SUPFAM" id="SSF103473">
    <property type="entry name" value="MFS general substrate transporter"/>
    <property type="match status" value="1"/>
</dbReference>
<dbReference type="InterPro" id="IPR020846">
    <property type="entry name" value="MFS_dom"/>
</dbReference>
<dbReference type="InterPro" id="IPR007867">
    <property type="entry name" value="GMC_OxRtase_C"/>
</dbReference>
<feature type="transmembrane region" description="Helical" evidence="5">
    <location>
        <begin position="358"/>
        <end position="376"/>
    </location>
</feature>
<comment type="similarity">
    <text evidence="2 3">Belongs to the GMC oxidoreductase family.</text>
</comment>
<protein>
    <submittedName>
        <fullName evidence="7">Gmc oxidoreductase</fullName>
        <ecNumber evidence="7">1.1.99.1</ecNumber>
    </submittedName>
</protein>
<feature type="transmembrane region" description="Helical" evidence="5">
    <location>
        <begin position="414"/>
        <end position="436"/>
    </location>
</feature>
<evidence type="ECO:0000256" key="2">
    <source>
        <dbReference type="ARBA" id="ARBA00010790"/>
    </source>
</evidence>
<dbReference type="GO" id="GO:0022857">
    <property type="term" value="F:transmembrane transporter activity"/>
    <property type="evidence" value="ECO:0007669"/>
    <property type="project" value="InterPro"/>
</dbReference>
<dbReference type="Pfam" id="PF05199">
    <property type="entry name" value="GMC_oxred_C"/>
    <property type="match status" value="1"/>
</dbReference>
<dbReference type="FunFam" id="1.20.1250.20:FF:000057">
    <property type="entry name" value="MFS general substrate transporter"/>
    <property type="match status" value="1"/>
</dbReference>
<feature type="transmembrane region" description="Helical" evidence="5">
    <location>
        <begin position="154"/>
        <end position="174"/>
    </location>
</feature>
<keyword evidence="5" id="KW-1133">Transmembrane helix</keyword>
<dbReference type="AlphaFoldDB" id="A0A364MZS6"/>
<dbReference type="InterPro" id="IPR036259">
    <property type="entry name" value="MFS_trans_sf"/>
</dbReference>
<dbReference type="Pfam" id="PF00732">
    <property type="entry name" value="GMC_oxred_N"/>
    <property type="match status" value="1"/>
</dbReference>
<evidence type="ECO:0000313" key="7">
    <source>
        <dbReference type="EMBL" id="RAR08039.1"/>
    </source>
</evidence>
<dbReference type="SUPFAM" id="SSF51905">
    <property type="entry name" value="FAD/NAD(P)-binding domain"/>
    <property type="match status" value="1"/>
</dbReference>
<accession>A0A364MZS6</accession>